<dbReference type="GO" id="GO:0003941">
    <property type="term" value="F:L-serine ammonia-lyase activity"/>
    <property type="evidence" value="ECO:0007669"/>
    <property type="project" value="TreeGrafter"/>
</dbReference>
<dbReference type="GO" id="GO:0008721">
    <property type="term" value="F:D-serine ammonia-lyase activity"/>
    <property type="evidence" value="ECO:0007669"/>
    <property type="project" value="TreeGrafter"/>
</dbReference>
<evidence type="ECO:0000313" key="10">
    <source>
        <dbReference type="EMBL" id="PXW58098.1"/>
    </source>
</evidence>
<dbReference type="InterPro" id="IPR000634">
    <property type="entry name" value="Ser/Thr_deHydtase_PyrdxlP-BS"/>
</dbReference>
<accession>A0A2V3U6I5</accession>
<dbReference type="PANTHER" id="PTHR43050">
    <property type="entry name" value="SERINE / THREONINE RACEMASE FAMILY MEMBER"/>
    <property type="match status" value="1"/>
</dbReference>
<keyword evidence="7" id="KW-0663">Pyridoxal phosphate</keyword>
<evidence type="ECO:0000256" key="1">
    <source>
        <dbReference type="ARBA" id="ARBA00001913"/>
    </source>
</evidence>
<dbReference type="NCBIfam" id="NF005454">
    <property type="entry name" value="PRK07048.1"/>
    <property type="match status" value="1"/>
</dbReference>
<dbReference type="Pfam" id="PF00291">
    <property type="entry name" value="PALP"/>
    <property type="match status" value="1"/>
</dbReference>
<dbReference type="Proteomes" id="UP000248021">
    <property type="component" value="Unassembled WGS sequence"/>
</dbReference>
<keyword evidence="11" id="KW-1185">Reference proteome</keyword>
<comment type="cofactor">
    <cofactor evidence="2">
        <name>pyridoxal 5'-phosphate</name>
        <dbReference type="ChEBI" id="CHEBI:597326"/>
    </cofactor>
</comment>
<comment type="cofactor">
    <cofactor evidence="3">
        <name>Mn(2+)</name>
        <dbReference type="ChEBI" id="CHEBI:29035"/>
    </cofactor>
</comment>
<evidence type="ECO:0000256" key="3">
    <source>
        <dbReference type="ARBA" id="ARBA00001936"/>
    </source>
</evidence>
<keyword evidence="8" id="KW-0456">Lyase</keyword>
<comment type="similarity">
    <text evidence="5">Belongs to the serine/threonine dehydratase family.</text>
</comment>
<gene>
    <name evidence="10" type="ORF">C7450_106274</name>
</gene>
<dbReference type="GO" id="GO:0000287">
    <property type="term" value="F:magnesium ion binding"/>
    <property type="evidence" value="ECO:0007669"/>
    <property type="project" value="TreeGrafter"/>
</dbReference>
<dbReference type="InterPro" id="IPR001926">
    <property type="entry name" value="TrpB-like_PALP"/>
</dbReference>
<name>A0A2V3U6I5_9HYPH</name>
<dbReference type="FunFam" id="3.40.50.1100:FF:000005">
    <property type="entry name" value="Threonine dehydratase catabolic"/>
    <property type="match status" value="1"/>
</dbReference>
<dbReference type="PROSITE" id="PS00165">
    <property type="entry name" value="DEHYDRATASE_SER_THR"/>
    <property type="match status" value="1"/>
</dbReference>
<keyword evidence="6" id="KW-0460">Magnesium</keyword>
<dbReference type="EMBL" id="QJJK01000006">
    <property type="protein sequence ID" value="PXW58098.1"/>
    <property type="molecule type" value="Genomic_DNA"/>
</dbReference>
<dbReference type="PANTHER" id="PTHR43050:SF1">
    <property type="entry name" value="SERINE RACEMASE"/>
    <property type="match status" value="1"/>
</dbReference>
<proteinExistence type="inferred from homology"/>
<dbReference type="GO" id="GO:0030378">
    <property type="term" value="F:serine racemase activity"/>
    <property type="evidence" value="ECO:0007669"/>
    <property type="project" value="TreeGrafter"/>
</dbReference>
<evidence type="ECO:0000256" key="5">
    <source>
        <dbReference type="ARBA" id="ARBA00010869"/>
    </source>
</evidence>
<dbReference type="GO" id="GO:0005524">
    <property type="term" value="F:ATP binding"/>
    <property type="evidence" value="ECO:0007669"/>
    <property type="project" value="TreeGrafter"/>
</dbReference>
<comment type="cofactor">
    <cofactor evidence="1">
        <name>Ca(2+)</name>
        <dbReference type="ChEBI" id="CHEBI:29108"/>
    </cofactor>
</comment>
<comment type="caution">
    <text evidence="10">The sequence shown here is derived from an EMBL/GenBank/DDBJ whole genome shotgun (WGS) entry which is preliminary data.</text>
</comment>
<dbReference type="AlphaFoldDB" id="A0A2V3U6I5"/>
<evidence type="ECO:0000256" key="8">
    <source>
        <dbReference type="ARBA" id="ARBA00023239"/>
    </source>
</evidence>
<reference evidence="10 11" key="1">
    <citation type="submission" date="2018-05" db="EMBL/GenBank/DDBJ databases">
        <title>Genomic Encyclopedia of Type Strains, Phase IV (KMG-IV): sequencing the most valuable type-strain genomes for metagenomic binning, comparative biology and taxonomic classification.</title>
        <authorList>
            <person name="Goeker M."/>
        </authorList>
    </citation>
    <scope>NUCLEOTIDE SEQUENCE [LARGE SCALE GENOMIC DNA]</scope>
    <source>
        <strain evidence="10 11">DSM 6462</strain>
    </source>
</reference>
<dbReference type="FunFam" id="3.40.50.1100:FF:000007">
    <property type="entry name" value="L-threonine dehydratase catabolic TdcB"/>
    <property type="match status" value="1"/>
</dbReference>
<dbReference type="Gene3D" id="3.40.50.1100">
    <property type="match status" value="2"/>
</dbReference>
<organism evidence="10 11">
    <name type="scientific">Chelatococcus asaccharovorans</name>
    <dbReference type="NCBI Taxonomy" id="28210"/>
    <lineage>
        <taxon>Bacteria</taxon>
        <taxon>Pseudomonadati</taxon>
        <taxon>Pseudomonadota</taxon>
        <taxon>Alphaproteobacteria</taxon>
        <taxon>Hyphomicrobiales</taxon>
        <taxon>Chelatococcaceae</taxon>
        <taxon>Chelatococcus</taxon>
    </lineage>
</organism>
<protein>
    <submittedName>
        <fullName evidence="10">Threonine dehydratase</fullName>
    </submittedName>
</protein>
<evidence type="ECO:0000256" key="2">
    <source>
        <dbReference type="ARBA" id="ARBA00001933"/>
    </source>
</evidence>
<evidence type="ECO:0000256" key="7">
    <source>
        <dbReference type="ARBA" id="ARBA00022898"/>
    </source>
</evidence>
<dbReference type="GO" id="GO:0030170">
    <property type="term" value="F:pyridoxal phosphate binding"/>
    <property type="evidence" value="ECO:0007669"/>
    <property type="project" value="InterPro"/>
</dbReference>
<dbReference type="CDD" id="cd01562">
    <property type="entry name" value="Thr-dehyd"/>
    <property type="match status" value="1"/>
</dbReference>
<dbReference type="OrthoDB" id="9811476at2"/>
<evidence type="ECO:0000313" key="11">
    <source>
        <dbReference type="Proteomes" id="UP000248021"/>
    </source>
</evidence>
<feature type="domain" description="Tryptophan synthase beta chain-like PALP" evidence="9">
    <location>
        <begin position="23"/>
        <end position="307"/>
    </location>
</feature>
<evidence type="ECO:0000256" key="6">
    <source>
        <dbReference type="ARBA" id="ARBA00022842"/>
    </source>
</evidence>
<dbReference type="RefSeq" id="WP_110375400.1">
    <property type="nucleotide sequence ID" value="NZ_CAKNFM010000006.1"/>
</dbReference>
<dbReference type="GO" id="GO:0018114">
    <property type="term" value="F:threonine racemase activity"/>
    <property type="evidence" value="ECO:0007669"/>
    <property type="project" value="TreeGrafter"/>
</dbReference>
<evidence type="ECO:0000259" key="9">
    <source>
        <dbReference type="Pfam" id="PF00291"/>
    </source>
</evidence>
<comment type="cofactor">
    <cofactor evidence="4">
        <name>Mg(2+)</name>
        <dbReference type="ChEBI" id="CHEBI:18420"/>
    </cofactor>
</comment>
<dbReference type="InterPro" id="IPR036052">
    <property type="entry name" value="TrpB-like_PALP_sf"/>
</dbReference>
<dbReference type="GO" id="GO:0006520">
    <property type="term" value="P:amino acid metabolic process"/>
    <property type="evidence" value="ECO:0007669"/>
    <property type="project" value="InterPro"/>
</dbReference>
<sequence length="322" mass="33689">MPISIPTYDDVVRASERIAGVAHRTPVATSRTADKQTGASLVFKCENFQRVGAFKFRGAYNALAALGEHQKGRGAVAFSSGNHAQAVALAGQLLSVPTVIIMPQDAPAIKVAATRGYGGEVVLYDRYTEDREDIARRIARERDLALIPPFDHPDIIAGQGTATKELIEEVGALDLLIVPLGGGGLLAGSVLAAKALSPRCRVIGVEPAAGDDGARSFRAGKIVTIDVPETLADGAQTTALGEITFSIIRDLVDDVVTVPDKALVEAMRFFAERMKIVVEPTGCLGAAAAFSGVVPVDGQRVGIILSGGNVDLPIFARLVTPA</sequence>
<dbReference type="SUPFAM" id="SSF53686">
    <property type="entry name" value="Tryptophan synthase beta subunit-like PLP-dependent enzymes"/>
    <property type="match status" value="1"/>
</dbReference>
<evidence type="ECO:0000256" key="4">
    <source>
        <dbReference type="ARBA" id="ARBA00001946"/>
    </source>
</evidence>